<evidence type="ECO:0000313" key="2">
    <source>
        <dbReference type="EMBL" id="MQY05845.1"/>
    </source>
</evidence>
<dbReference type="OrthoDB" id="9924724at2"/>
<keyword evidence="3" id="KW-1185">Reference proteome</keyword>
<protein>
    <submittedName>
        <fullName evidence="2">Uncharacterized protein</fullName>
    </submittedName>
</protein>
<organism evidence="2 3">
    <name type="scientific">Actinomadura macrotermitis</name>
    <dbReference type="NCBI Taxonomy" id="2585200"/>
    <lineage>
        <taxon>Bacteria</taxon>
        <taxon>Bacillati</taxon>
        <taxon>Actinomycetota</taxon>
        <taxon>Actinomycetes</taxon>
        <taxon>Streptosporangiales</taxon>
        <taxon>Thermomonosporaceae</taxon>
        <taxon>Actinomadura</taxon>
    </lineage>
</organism>
<name>A0A7K0BXD3_9ACTN</name>
<gene>
    <name evidence="2" type="ORF">ACRB68_39220</name>
</gene>
<sequence length="72" mass="7665">MSIGGESDAVAKRAGTSKEEEDSGRPHIVPRDTPVDEYTDLPEGLREENAEEPEAEKDDPESGPTEKAGPAS</sequence>
<feature type="region of interest" description="Disordered" evidence="1">
    <location>
        <begin position="1"/>
        <end position="72"/>
    </location>
</feature>
<evidence type="ECO:0000313" key="3">
    <source>
        <dbReference type="Proteomes" id="UP000487268"/>
    </source>
</evidence>
<dbReference type="Proteomes" id="UP000487268">
    <property type="component" value="Unassembled WGS sequence"/>
</dbReference>
<dbReference type="AlphaFoldDB" id="A0A7K0BXD3"/>
<accession>A0A7K0BXD3</accession>
<evidence type="ECO:0000256" key="1">
    <source>
        <dbReference type="SAM" id="MobiDB-lite"/>
    </source>
</evidence>
<comment type="caution">
    <text evidence="2">The sequence shown here is derived from an EMBL/GenBank/DDBJ whole genome shotgun (WGS) entry which is preliminary data.</text>
</comment>
<reference evidence="2 3" key="1">
    <citation type="submission" date="2019-10" db="EMBL/GenBank/DDBJ databases">
        <title>Actinomadura rubteroloni sp. nov. and Actinomadura macrotermitis sp. nov., isolated from the gut of fungus growing-termite Macrotermes natalensis.</title>
        <authorList>
            <person name="Benndorf R."/>
            <person name="Martin K."/>
            <person name="Kuefner M."/>
            <person name="De Beer W."/>
            <person name="Kaster A.-K."/>
            <person name="Vollmers J."/>
            <person name="Poulsen M."/>
            <person name="Beemelmanns C."/>
        </authorList>
    </citation>
    <scope>NUCLEOTIDE SEQUENCE [LARGE SCALE GENOMIC DNA]</scope>
    <source>
        <strain evidence="2 3">RB68</strain>
    </source>
</reference>
<feature type="compositionally biased region" description="Acidic residues" evidence="1">
    <location>
        <begin position="49"/>
        <end position="61"/>
    </location>
</feature>
<proteinExistence type="predicted"/>
<dbReference type="EMBL" id="WEGH01000002">
    <property type="protein sequence ID" value="MQY05845.1"/>
    <property type="molecule type" value="Genomic_DNA"/>
</dbReference>
<dbReference type="RefSeq" id="WP_153534134.1">
    <property type="nucleotide sequence ID" value="NZ_WEGH01000002.1"/>
</dbReference>
<feature type="compositionally biased region" description="Basic and acidic residues" evidence="1">
    <location>
        <begin position="23"/>
        <end position="34"/>
    </location>
</feature>